<comment type="similarity">
    <text evidence="1 2">Belongs to the glycosyl hydrolase 1 family.</text>
</comment>
<organism evidence="3 4">
    <name type="scientific">Quercus lobata</name>
    <name type="common">Valley oak</name>
    <dbReference type="NCBI Taxonomy" id="97700"/>
    <lineage>
        <taxon>Eukaryota</taxon>
        <taxon>Viridiplantae</taxon>
        <taxon>Streptophyta</taxon>
        <taxon>Embryophyta</taxon>
        <taxon>Tracheophyta</taxon>
        <taxon>Spermatophyta</taxon>
        <taxon>Magnoliopsida</taxon>
        <taxon>eudicotyledons</taxon>
        <taxon>Gunneridae</taxon>
        <taxon>Pentapetalae</taxon>
        <taxon>rosids</taxon>
        <taxon>fabids</taxon>
        <taxon>Fagales</taxon>
        <taxon>Fagaceae</taxon>
        <taxon>Quercus</taxon>
    </lineage>
</organism>
<dbReference type="InterPro" id="IPR001360">
    <property type="entry name" value="Glyco_hydro_1"/>
</dbReference>
<dbReference type="Gene3D" id="3.20.20.80">
    <property type="entry name" value="Glycosidases"/>
    <property type="match status" value="1"/>
</dbReference>
<sequence length="276" mass="30423">MNEPNGICINGYTLGTIAPGRCSNYVGNCTAGNSATEPYIVAHNLLLAHGGAVKLYKDKYQPYQHGKIGITIVAHWFVPKYQTSANRKATYRVLDFYFGWFLHPVIYGDYPKSMKSLVGNRLPRFTEAQSNKLLKGSLDFLGVNYYTTNYVESAPSSNGVNASIVSDRQATLTADKNGTPIGTPFLKALRLDLHRAFSLLNSGPLNVSGRLLFIGVLGWVSDTWRSLIGDTCHSLIGPLKSSLTRARVRDYVPNHGSILEPAFIAIFLKESEFEVI</sequence>
<reference evidence="3" key="2">
    <citation type="submission" date="2021-01" db="UniProtKB">
        <authorList>
            <consortium name="EnsemblPlants"/>
        </authorList>
    </citation>
    <scope>IDENTIFICATION</scope>
</reference>
<dbReference type="Pfam" id="PF00232">
    <property type="entry name" value="Glyco_hydro_1"/>
    <property type="match status" value="1"/>
</dbReference>
<dbReference type="SUPFAM" id="SSF51445">
    <property type="entry name" value="(Trans)glycosidases"/>
    <property type="match status" value="1"/>
</dbReference>
<accession>A0A7N2LCW1</accession>
<dbReference type="GO" id="GO:0008422">
    <property type="term" value="F:beta-glucosidase activity"/>
    <property type="evidence" value="ECO:0007669"/>
    <property type="project" value="TreeGrafter"/>
</dbReference>
<dbReference type="GO" id="GO:0005975">
    <property type="term" value="P:carbohydrate metabolic process"/>
    <property type="evidence" value="ECO:0007669"/>
    <property type="project" value="InterPro"/>
</dbReference>
<dbReference type="PANTHER" id="PTHR10353:SF297">
    <property type="entry name" value="VICIANIN HYDROLASE-LIKE"/>
    <property type="match status" value="1"/>
</dbReference>
<evidence type="ECO:0000256" key="2">
    <source>
        <dbReference type="RuleBase" id="RU003690"/>
    </source>
</evidence>
<reference evidence="3 4" key="1">
    <citation type="journal article" date="2016" name="G3 (Bethesda)">
        <title>First Draft Assembly and Annotation of the Genome of a California Endemic Oak Quercus lobata Nee (Fagaceae).</title>
        <authorList>
            <person name="Sork V.L."/>
            <person name="Fitz-Gibbon S.T."/>
            <person name="Puiu D."/>
            <person name="Crepeau M."/>
            <person name="Gugger P.F."/>
            <person name="Sherman R."/>
            <person name="Stevens K."/>
            <person name="Langley C.H."/>
            <person name="Pellegrini M."/>
            <person name="Salzberg S.L."/>
        </authorList>
    </citation>
    <scope>NUCLEOTIDE SEQUENCE [LARGE SCALE GENOMIC DNA]</scope>
    <source>
        <strain evidence="3 4">cv. SW786</strain>
    </source>
</reference>
<dbReference type="Proteomes" id="UP000594261">
    <property type="component" value="Chromosome 4"/>
</dbReference>
<evidence type="ECO:0000256" key="1">
    <source>
        <dbReference type="ARBA" id="ARBA00010838"/>
    </source>
</evidence>
<keyword evidence="4" id="KW-1185">Reference proteome</keyword>
<evidence type="ECO:0000313" key="4">
    <source>
        <dbReference type="Proteomes" id="UP000594261"/>
    </source>
</evidence>
<dbReference type="EnsemblPlants" id="QL04p004189:mrna">
    <property type="protein sequence ID" value="QL04p004189:mrna"/>
    <property type="gene ID" value="QL04p004189"/>
</dbReference>
<dbReference type="PANTHER" id="PTHR10353">
    <property type="entry name" value="GLYCOSYL HYDROLASE"/>
    <property type="match status" value="1"/>
</dbReference>
<protein>
    <submittedName>
        <fullName evidence="3">Uncharacterized protein</fullName>
    </submittedName>
</protein>
<name>A0A7N2LCW1_QUELO</name>
<dbReference type="InterPro" id="IPR017853">
    <property type="entry name" value="GH"/>
</dbReference>
<dbReference type="EMBL" id="LRBV02000004">
    <property type="status" value="NOT_ANNOTATED_CDS"/>
    <property type="molecule type" value="Genomic_DNA"/>
</dbReference>
<dbReference type="InParanoid" id="A0A7N2LCW1"/>
<proteinExistence type="inferred from homology"/>
<dbReference type="Gramene" id="QL04p004189:mrna">
    <property type="protein sequence ID" value="QL04p004189:mrna"/>
    <property type="gene ID" value="QL04p004189"/>
</dbReference>
<dbReference type="AlphaFoldDB" id="A0A7N2LCW1"/>
<evidence type="ECO:0000313" key="3">
    <source>
        <dbReference type="EnsemblPlants" id="QL04p004189:mrna"/>
    </source>
</evidence>